<accession>A0AAN7WRJ9</accession>
<protein>
    <submittedName>
        <fullName evidence="2">Uncharacterized protein</fullName>
    </submittedName>
</protein>
<dbReference type="Proteomes" id="UP001306508">
    <property type="component" value="Unassembled WGS sequence"/>
</dbReference>
<feature type="region of interest" description="Disordered" evidence="1">
    <location>
        <begin position="55"/>
        <end position="95"/>
    </location>
</feature>
<evidence type="ECO:0000313" key="2">
    <source>
        <dbReference type="EMBL" id="KAK5780682.1"/>
    </source>
</evidence>
<dbReference type="AlphaFoldDB" id="A0AAN7WRJ9"/>
<feature type="compositionally biased region" description="Polar residues" evidence="1">
    <location>
        <begin position="73"/>
        <end position="95"/>
    </location>
</feature>
<gene>
    <name evidence="2" type="ORF">RI543_001804</name>
</gene>
<sequence>MTDTTLPRRNRSFQNCKETDIPGYNDCPSFLFNISKKSGRRNQLHYVVKDTYGSTKLPVTPPPLSTKKRLAMTDNNNPSNSEINGKNNSSDNSNEILNDDEILKKISELMNKCSKLSDKEYHFYKRKVDLNLPKSINNASTKTSLLHFLEIGDDRIKQADYLRKWMAMDITISSWCPSFLKLIENIDN</sequence>
<comment type="caution">
    <text evidence="2">The sequence shown here is derived from an EMBL/GenBank/DDBJ whole genome shotgun (WGS) entry which is preliminary data.</text>
</comment>
<keyword evidence="3" id="KW-1185">Reference proteome</keyword>
<organism evidence="2 3">
    <name type="scientific">Arxiozyma heterogenica</name>
    <dbReference type="NCBI Taxonomy" id="278026"/>
    <lineage>
        <taxon>Eukaryota</taxon>
        <taxon>Fungi</taxon>
        <taxon>Dikarya</taxon>
        <taxon>Ascomycota</taxon>
        <taxon>Saccharomycotina</taxon>
        <taxon>Saccharomycetes</taxon>
        <taxon>Saccharomycetales</taxon>
        <taxon>Saccharomycetaceae</taxon>
        <taxon>Arxiozyma</taxon>
    </lineage>
</organism>
<name>A0AAN7WRJ9_9SACH</name>
<evidence type="ECO:0000256" key="1">
    <source>
        <dbReference type="SAM" id="MobiDB-lite"/>
    </source>
</evidence>
<reference evidence="3" key="1">
    <citation type="submission" date="2023-07" db="EMBL/GenBank/DDBJ databases">
        <title>A draft genome of Kazachstania heterogenica Y-27499.</title>
        <authorList>
            <person name="Donic C."/>
            <person name="Kralova J.S."/>
            <person name="Fidel L."/>
            <person name="Ben-Dor S."/>
            <person name="Jung S."/>
        </authorList>
    </citation>
    <scope>NUCLEOTIDE SEQUENCE [LARGE SCALE GENOMIC DNA]</scope>
    <source>
        <strain evidence="3">Y27499</strain>
    </source>
</reference>
<proteinExistence type="predicted"/>
<dbReference type="EMBL" id="JAWIZZ010000040">
    <property type="protein sequence ID" value="KAK5780682.1"/>
    <property type="molecule type" value="Genomic_DNA"/>
</dbReference>
<evidence type="ECO:0000313" key="3">
    <source>
        <dbReference type="Proteomes" id="UP001306508"/>
    </source>
</evidence>